<gene>
    <name evidence="2" type="ORF">ETSY2_15245</name>
</gene>
<evidence type="ECO:0000259" key="1">
    <source>
        <dbReference type="PROSITE" id="PS51819"/>
    </source>
</evidence>
<proteinExistence type="predicted"/>
<sequence>MELASVCVGVQDMERAVAFYRKLFQAEPIQHMEKTSVFQPGPVRFVLLHQSVYAFPLQQGNNCVPTFSVADIESEHERVKQLEPPKIADQIVQGGPFRLFQFSDTEGNILECRTLLS</sequence>
<accession>W4MA24</accession>
<dbReference type="SUPFAM" id="SSF54593">
    <property type="entry name" value="Glyoxalase/Bleomycin resistance protein/Dihydroxybiphenyl dioxygenase"/>
    <property type="match status" value="1"/>
</dbReference>
<keyword evidence="3" id="KW-1185">Reference proteome</keyword>
<dbReference type="CDD" id="cd06587">
    <property type="entry name" value="VOC"/>
    <property type="match status" value="1"/>
</dbReference>
<name>W4MA24_9BACT</name>
<dbReference type="InterPro" id="IPR029068">
    <property type="entry name" value="Glyas_Bleomycin-R_OHBP_Dase"/>
</dbReference>
<dbReference type="Proteomes" id="UP000019140">
    <property type="component" value="Unassembled WGS sequence"/>
</dbReference>
<dbReference type="Pfam" id="PF00903">
    <property type="entry name" value="Glyoxalase"/>
    <property type="match status" value="1"/>
</dbReference>
<organism evidence="2 3">
    <name type="scientific">Candidatus Entotheonella gemina</name>
    <dbReference type="NCBI Taxonomy" id="1429439"/>
    <lineage>
        <taxon>Bacteria</taxon>
        <taxon>Pseudomonadati</taxon>
        <taxon>Nitrospinota/Tectimicrobiota group</taxon>
        <taxon>Candidatus Tectimicrobiota</taxon>
        <taxon>Candidatus Entotheonellia</taxon>
        <taxon>Candidatus Entotheonellales</taxon>
        <taxon>Candidatus Entotheonellaceae</taxon>
        <taxon>Candidatus Entotheonella</taxon>
    </lineage>
</organism>
<dbReference type="Gene3D" id="3.10.180.10">
    <property type="entry name" value="2,3-Dihydroxybiphenyl 1,2-Dioxygenase, domain 1"/>
    <property type="match status" value="1"/>
</dbReference>
<comment type="caution">
    <text evidence="2">The sequence shown here is derived from an EMBL/GenBank/DDBJ whole genome shotgun (WGS) entry which is preliminary data.</text>
</comment>
<evidence type="ECO:0000313" key="2">
    <source>
        <dbReference type="EMBL" id="ETX06751.1"/>
    </source>
</evidence>
<dbReference type="HOGENOM" id="CLU_046006_10_7_7"/>
<dbReference type="PROSITE" id="PS51819">
    <property type="entry name" value="VOC"/>
    <property type="match status" value="1"/>
</dbReference>
<dbReference type="InterPro" id="IPR004360">
    <property type="entry name" value="Glyas_Fos-R_dOase_dom"/>
</dbReference>
<protein>
    <recommendedName>
        <fullName evidence="1">VOC domain-containing protein</fullName>
    </recommendedName>
</protein>
<reference evidence="2 3" key="1">
    <citation type="journal article" date="2014" name="Nature">
        <title>An environmental bacterial taxon with a large and distinct metabolic repertoire.</title>
        <authorList>
            <person name="Wilson M.C."/>
            <person name="Mori T."/>
            <person name="Ruckert C."/>
            <person name="Uria A.R."/>
            <person name="Helf M.J."/>
            <person name="Takada K."/>
            <person name="Gernert C."/>
            <person name="Steffens U.A."/>
            <person name="Heycke N."/>
            <person name="Schmitt S."/>
            <person name="Rinke C."/>
            <person name="Helfrich E.J."/>
            <person name="Brachmann A.O."/>
            <person name="Gurgui C."/>
            <person name="Wakimoto T."/>
            <person name="Kracht M."/>
            <person name="Crusemann M."/>
            <person name="Hentschel U."/>
            <person name="Abe I."/>
            <person name="Matsunaga S."/>
            <person name="Kalinowski J."/>
            <person name="Takeyama H."/>
            <person name="Piel J."/>
        </authorList>
    </citation>
    <scope>NUCLEOTIDE SEQUENCE [LARGE SCALE GENOMIC DNA]</scope>
    <source>
        <strain evidence="3">TSY2</strain>
    </source>
</reference>
<feature type="domain" description="VOC" evidence="1">
    <location>
        <begin position="2"/>
        <end position="115"/>
    </location>
</feature>
<dbReference type="InterPro" id="IPR037523">
    <property type="entry name" value="VOC_core"/>
</dbReference>
<dbReference type="AlphaFoldDB" id="W4MA24"/>
<dbReference type="EMBL" id="AZHX01000612">
    <property type="protein sequence ID" value="ETX06751.1"/>
    <property type="molecule type" value="Genomic_DNA"/>
</dbReference>
<evidence type="ECO:0000313" key="3">
    <source>
        <dbReference type="Proteomes" id="UP000019140"/>
    </source>
</evidence>